<dbReference type="RefSeq" id="WP_148134216.1">
    <property type="nucleotide sequence ID" value="NZ_CP017634.1"/>
</dbReference>
<evidence type="ECO:0000313" key="5">
    <source>
        <dbReference type="Proteomes" id="UP000323521"/>
    </source>
</evidence>
<evidence type="ECO:0008006" key="6">
    <source>
        <dbReference type="Google" id="ProtNLM"/>
    </source>
</evidence>
<evidence type="ECO:0000259" key="3">
    <source>
        <dbReference type="Pfam" id="PF19305"/>
    </source>
</evidence>
<gene>
    <name evidence="4" type="ORF">DCMF_09495</name>
</gene>
<evidence type="ECO:0000259" key="2">
    <source>
        <dbReference type="Pfam" id="PF03972"/>
    </source>
</evidence>
<feature type="domain" description="MmgE/PrpD C-terminal" evidence="3">
    <location>
        <begin position="264"/>
        <end position="431"/>
    </location>
</feature>
<dbReference type="PANTHER" id="PTHR16943:SF8">
    <property type="entry name" value="2-METHYLCITRATE DEHYDRATASE"/>
    <property type="match status" value="1"/>
</dbReference>
<dbReference type="InterPro" id="IPR045337">
    <property type="entry name" value="MmgE_PrpD_C"/>
</dbReference>
<comment type="similarity">
    <text evidence="1">Belongs to the PrpD family.</text>
</comment>
<organism evidence="4 5">
    <name type="scientific">Formimonas warabiya</name>
    <dbReference type="NCBI Taxonomy" id="1761012"/>
    <lineage>
        <taxon>Bacteria</taxon>
        <taxon>Bacillati</taxon>
        <taxon>Bacillota</taxon>
        <taxon>Clostridia</taxon>
        <taxon>Eubacteriales</taxon>
        <taxon>Peptococcaceae</taxon>
        <taxon>Candidatus Formimonas</taxon>
    </lineage>
</organism>
<reference evidence="4 5" key="1">
    <citation type="submission" date="2016-10" db="EMBL/GenBank/DDBJ databases">
        <title>Complete Genome Sequence of Peptococcaceae strain DCMF.</title>
        <authorList>
            <person name="Edwards R.J."/>
            <person name="Holland S.I."/>
            <person name="Deshpande N.P."/>
            <person name="Wong Y.K."/>
            <person name="Ertan H."/>
            <person name="Manefield M."/>
            <person name="Russell T.L."/>
            <person name="Lee M.J."/>
        </authorList>
    </citation>
    <scope>NUCLEOTIDE SEQUENCE [LARGE SCALE GENOMIC DNA]</scope>
    <source>
        <strain evidence="4 5">DCMF</strain>
    </source>
</reference>
<dbReference type="Proteomes" id="UP000323521">
    <property type="component" value="Chromosome"/>
</dbReference>
<name>A0A3G1KRA8_FORW1</name>
<accession>A0A3G1KRA8</accession>
<dbReference type="OrthoDB" id="9791416at2"/>
<sequence>MLSEEIARYILDTGYEDLPQAVREKAKACLMDWLACACAGSRLEPVRVMLDVLVPENNRGKCRFIGHTQSGDCLTAALINGTMSHAIEFDDIYKFGLYHPAAPVISGAFAVAEASESNGADFLTALVLGYEVSNRLAAAVNPSHYRFWHTTGTVGTFGAAAAACKLLKANEEQIIWALGNAGTQAAGLWECTGTMAKPLHAGKAAMNGVLAALLALGGFTGPPAILDGPRGFLKAMSAFAGAEKAIFASLGKGYTILDTTFKAYPSCGHTHPAIDAVLALKDDCPAGPELIEEIKVGTYGAALQVAGKGSPRSTTEAKFSIPYCVACALQDGKVVLDHFLHWPPPQSLVRLMNMVHLAGDEECEKSFPGKRGAVVEVKTKNNRYIKRVSCRKGDPENPLTLTELWTKFTNLASSVLDPNQWEAQKNILDHVEDLADLSMIQLHRG</sequence>
<protein>
    <recommendedName>
        <fullName evidence="6">MmgE/PrpD family protein</fullName>
    </recommendedName>
</protein>
<dbReference type="SUPFAM" id="SSF103378">
    <property type="entry name" value="2-methylcitrate dehydratase PrpD"/>
    <property type="match status" value="1"/>
</dbReference>
<dbReference type="InterPro" id="IPR045336">
    <property type="entry name" value="MmgE_PrpD_N"/>
</dbReference>
<proteinExistence type="inferred from homology"/>
<dbReference type="Gene3D" id="3.30.1330.120">
    <property type="entry name" value="2-methylcitrate dehydratase PrpD"/>
    <property type="match status" value="1"/>
</dbReference>
<dbReference type="Pfam" id="PF03972">
    <property type="entry name" value="MmgE_PrpD_N"/>
    <property type="match status" value="1"/>
</dbReference>
<evidence type="ECO:0000256" key="1">
    <source>
        <dbReference type="ARBA" id="ARBA00006174"/>
    </source>
</evidence>
<dbReference type="InterPro" id="IPR042188">
    <property type="entry name" value="MmgE/PrpD_sf_2"/>
</dbReference>
<dbReference type="GO" id="GO:0016829">
    <property type="term" value="F:lyase activity"/>
    <property type="evidence" value="ECO:0007669"/>
    <property type="project" value="InterPro"/>
</dbReference>
<dbReference type="AlphaFoldDB" id="A0A3G1KRA8"/>
<keyword evidence="5" id="KW-1185">Reference proteome</keyword>
<dbReference type="InterPro" id="IPR042183">
    <property type="entry name" value="MmgE/PrpD_sf_1"/>
</dbReference>
<dbReference type="KEGG" id="fwa:DCMF_09495"/>
<dbReference type="Gene3D" id="1.10.4100.10">
    <property type="entry name" value="2-methylcitrate dehydratase PrpD"/>
    <property type="match status" value="1"/>
</dbReference>
<dbReference type="InterPro" id="IPR036148">
    <property type="entry name" value="MmgE/PrpD_sf"/>
</dbReference>
<dbReference type="InterPro" id="IPR005656">
    <property type="entry name" value="MmgE_PrpD"/>
</dbReference>
<dbReference type="Pfam" id="PF19305">
    <property type="entry name" value="MmgE_PrpD_C"/>
    <property type="match status" value="1"/>
</dbReference>
<evidence type="ECO:0000313" key="4">
    <source>
        <dbReference type="EMBL" id="ATW24976.1"/>
    </source>
</evidence>
<dbReference type="PANTHER" id="PTHR16943">
    <property type="entry name" value="2-METHYLCITRATE DEHYDRATASE-RELATED"/>
    <property type="match status" value="1"/>
</dbReference>
<feature type="domain" description="MmgE/PrpD N-terminal" evidence="2">
    <location>
        <begin position="4"/>
        <end position="238"/>
    </location>
</feature>
<dbReference type="EMBL" id="CP017634">
    <property type="protein sequence ID" value="ATW24976.1"/>
    <property type="molecule type" value="Genomic_DNA"/>
</dbReference>